<reference evidence="2 3" key="1">
    <citation type="journal article" date="2016" name="Environ. Microbiol.">
        <title>Effector profiles distinguish formae speciales of Fusarium oxysporum.</title>
        <authorList>
            <person name="van Dam P."/>
            <person name="Fokkens L."/>
            <person name="Schmidt S.M."/>
            <person name="Linmans J.H."/>
            <person name="Kistler H.C."/>
            <person name="Ma L.J."/>
            <person name="Rep M."/>
        </authorList>
    </citation>
    <scope>NUCLEOTIDE SEQUENCE [LARGE SCALE GENOMIC DNA]</scope>
    <source>
        <strain evidence="2 3">Forc016</strain>
    </source>
</reference>
<evidence type="ECO:0000313" key="3">
    <source>
        <dbReference type="Proteomes" id="UP000219602"/>
    </source>
</evidence>
<name>A0A2H3H7H6_FUSOX</name>
<protein>
    <submittedName>
        <fullName evidence="2">Uncharacterized protein</fullName>
    </submittedName>
</protein>
<sequence>MGSTEDPMDTSLATQYDSLSPSITPTLNFLRTQHDSLSPPLTPVPNHADISLPTQHDTPSPLGPKSGDTSLDELKQLERCIDLFVRQSSENNQRGQQILNQIDQLLHHRTSATADCLVEDAADLGAILLSLANIEQLLFPHKFISSMMKESREKPPLLFVLEKIYQLRKELQLPDQYLSPGIKHLERYIDELYAEYRKNRLIIPFITSLPTKEDSFLAILARLKIRRPDIGPINDRGVKRTEFAIILGCFLGSMGCYVPANYAHTHSLMLRIGTAAANGGLEGYLRSREYLQEQRGVCHLI</sequence>
<accession>A0A2H3H7H6</accession>
<evidence type="ECO:0000256" key="1">
    <source>
        <dbReference type="SAM" id="MobiDB-lite"/>
    </source>
</evidence>
<feature type="region of interest" description="Disordered" evidence="1">
    <location>
        <begin position="1"/>
        <end position="70"/>
    </location>
</feature>
<dbReference type="EMBL" id="MABQ02000004">
    <property type="protein sequence ID" value="PCD38667.1"/>
    <property type="molecule type" value="Genomic_DNA"/>
</dbReference>
<dbReference type="AlphaFoldDB" id="A0A2H3H7H6"/>
<comment type="caution">
    <text evidence="2">The sequence shown here is derived from an EMBL/GenBank/DDBJ whole genome shotgun (WGS) entry which is preliminary data.</text>
</comment>
<feature type="compositionally biased region" description="Polar residues" evidence="1">
    <location>
        <begin position="11"/>
        <end position="31"/>
    </location>
</feature>
<dbReference type="Proteomes" id="UP000219602">
    <property type="component" value="Chromosome 5"/>
</dbReference>
<proteinExistence type="predicted"/>
<gene>
    <name evidence="2" type="ORF">AU210_007134</name>
</gene>
<reference evidence="2 3" key="2">
    <citation type="journal article" date="2017" name="Sci. Rep.">
        <title>A mobile pathogenicity chromosome in Fusarium oxysporum for infection of multiple cucurbit species.</title>
        <authorList>
            <person name="van Dam P."/>
            <person name="Fokkens L."/>
            <person name="Ayukawa Y."/>
            <person name="van der Gragt M."/>
            <person name="Ter Horst A."/>
            <person name="Brankovics B."/>
            <person name="Houterman P.M."/>
            <person name="Arie T."/>
            <person name="Rep M."/>
        </authorList>
    </citation>
    <scope>NUCLEOTIDE SEQUENCE [LARGE SCALE GENOMIC DNA]</scope>
    <source>
        <strain evidence="2 3">Forc016</strain>
    </source>
</reference>
<evidence type="ECO:0000313" key="2">
    <source>
        <dbReference type="EMBL" id="PCD38667.1"/>
    </source>
</evidence>
<organism evidence="2 3">
    <name type="scientific">Fusarium oxysporum f. sp. radicis-cucumerinum</name>
    <dbReference type="NCBI Taxonomy" id="327505"/>
    <lineage>
        <taxon>Eukaryota</taxon>
        <taxon>Fungi</taxon>
        <taxon>Dikarya</taxon>
        <taxon>Ascomycota</taxon>
        <taxon>Pezizomycotina</taxon>
        <taxon>Sordariomycetes</taxon>
        <taxon>Hypocreomycetidae</taxon>
        <taxon>Hypocreales</taxon>
        <taxon>Nectriaceae</taxon>
        <taxon>Fusarium</taxon>
        <taxon>Fusarium oxysporum species complex</taxon>
    </lineage>
</organism>